<keyword evidence="3" id="KW-1185">Reference proteome</keyword>
<comment type="caution">
    <text evidence="2">The sequence shown here is derived from an EMBL/GenBank/DDBJ whole genome shotgun (WGS) entry which is preliminary data.</text>
</comment>
<dbReference type="AlphaFoldDB" id="A0A8J5TC19"/>
<sequence length="149" mass="17500">MEDYMTSGLWWKRLVYASWMMMMALVLVKSYAGNLMSALAVRHIEQPYQTLRDLLDDPSPTMIWPYNSKNVQYFKSVKSGIYQEVAEMESRGRIKYQAVNQFFHSIDILVRRGRCDFYMSRERLLPSILAPIGQKNRLLVPAISKMYSQ</sequence>
<organism evidence="2 3">
    <name type="scientific">Homarus americanus</name>
    <name type="common">American lobster</name>
    <dbReference type="NCBI Taxonomy" id="6706"/>
    <lineage>
        <taxon>Eukaryota</taxon>
        <taxon>Metazoa</taxon>
        <taxon>Ecdysozoa</taxon>
        <taxon>Arthropoda</taxon>
        <taxon>Crustacea</taxon>
        <taxon>Multicrustacea</taxon>
        <taxon>Malacostraca</taxon>
        <taxon>Eumalacostraca</taxon>
        <taxon>Eucarida</taxon>
        <taxon>Decapoda</taxon>
        <taxon>Pleocyemata</taxon>
        <taxon>Astacidea</taxon>
        <taxon>Nephropoidea</taxon>
        <taxon>Nephropidae</taxon>
        <taxon>Homarus</taxon>
    </lineage>
</organism>
<proteinExistence type="predicted"/>
<dbReference type="EMBL" id="JAHLQT010008733">
    <property type="protein sequence ID" value="KAG7173851.1"/>
    <property type="molecule type" value="Genomic_DNA"/>
</dbReference>
<keyword evidence="1" id="KW-1133">Transmembrane helix</keyword>
<feature type="non-terminal residue" evidence="2">
    <location>
        <position position="1"/>
    </location>
</feature>
<evidence type="ECO:0000256" key="1">
    <source>
        <dbReference type="SAM" id="Phobius"/>
    </source>
</evidence>
<accession>A0A8J5TC19</accession>
<dbReference type="Gene3D" id="1.10.287.70">
    <property type="match status" value="1"/>
</dbReference>
<keyword evidence="2" id="KW-0675">Receptor</keyword>
<name>A0A8J5TC19_HOMAM</name>
<feature type="transmembrane region" description="Helical" evidence="1">
    <location>
        <begin position="14"/>
        <end position="32"/>
    </location>
</feature>
<reference evidence="2" key="1">
    <citation type="journal article" date="2021" name="Sci. Adv.">
        <title>The American lobster genome reveals insights on longevity, neural, and immune adaptations.</title>
        <authorList>
            <person name="Polinski J.M."/>
            <person name="Zimin A.V."/>
            <person name="Clark K.F."/>
            <person name="Kohn A.B."/>
            <person name="Sadowski N."/>
            <person name="Timp W."/>
            <person name="Ptitsyn A."/>
            <person name="Khanna P."/>
            <person name="Romanova D.Y."/>
            <person name="Williams P."/>
            <person name="Greenwood S.J."/>
            <person name="Moroz L.L."/>
            <person name="Walt D.R."/>
            <person name="Bodnar A.G."/>
        </authorList>
    </citation>
    <scope>NUCLEOTIDE SEQUENCE</scope>
    <source>
        <strain evidence="2">GMGI-L3</strain>
    </source>
</reference>
<protein>
    <submittedName>
        <fullName evidence="2">Putative olfactory ionotropic receptor IR7-like 6</fullName>
    </submittedName>
</protein>
<evidence type="ECO:0000313" key="2">
    <source>
        <dbReference type="EMBL" id="KAG7173851.1"/>
    </source>
</evidence>
<keyword evidence="1" id="KW-0812">Transmembrane</keyword>
<evidence type="ECO:0000313" key="3">
    <source>
        <dbReference type="Proteomes" id="UP000747542"/>
    </source>
</evidence>
<keyword evidence="1" id="KW-0472">Membrane</keyword>
<dbReference type="Proteomes" id="UP000747542">
    <property type="component" value="Unassembled WGS sequence"/>
</dbReference>
<gene>
    <name evidence="2" type="primary">Ir7-L6</name>
    <name evidence="2" type="ORF">Hamer_G018128</name>
</gene>